<evidence type="ECO:0000313" key="1">
    <source>
        <dbReference type="EMBL" id="RKO93665.1"/>
    </source>
</evidence>
<dbReference type="AlphaFoldDB" id="A0A4P9WN39"/>
<sequence>MPKDTRDTQCQVFESHYNETAWLGDPFCMGEADLAWVAKAASRASLLKLMADRCRKSGPDGFTLALLTPAGYQMQSHNDRRVVYRSSLNKSDAWCYGRTFRALAPTRSDERYSQKVSQPIAPPPDSFLVPSFNSCSLPERYNLANLWYELQREAREGLENKKVADLRAQNYSRVVMEMTLSSVETPLFGSVLSGGHAFRICPQTSAANSHLIPLDLACFPTRGTVLPFPLPTLRPSSRVRTSGCASTDLGTAGGDGDESTCGGIAYRAPRPHISRGHGGRLRLVPFRRKWSVVRSLLSPHFANGNGQVNSANYDDELQRRGPLTSGGNPVAYLQARFLSPVPSLPNLHSGSIENAQALYHSIPSLLELTIGM</sequence>
<name>A0A4P9WN39_9FUNG</name>
<organism evidence="1 2">
    <name type="scientific">Blyttiomyces helicus</name>
    <dbReference type="NCBI Taxonomy" id="388810"/>
    <lineage>
        <taxon>Eukaryota</taxon>
        <taxon>Fungi</taxon>
        <taxon>Fungi incertae sedis</taxon>
        <taxon>Chytridiomycota</taxon>
        <taxon>Chytridiomycota incertae sedis</taxon>
        <taxon>Chytridiomycetes</taxon>
        <taxon>Chytridiomycetes incertae sedis</taxon>
        <taxon>Blyttiomyces</taxon>
    </lineage>
</organism>
<keyword evidence="2" id="KW-1185">Reference proteome</keyword>
<dbReference type="Proteomes" id="UP000269721">
    <property type="component" value="Unassembled WGS sequence"/>
</dbReference>
<dbReference type="EMBL" id="KZ994155">
    <property type="protein sequence ID" value="RKO93665.1"/>
    <property type="molecule type" value="Genomic_DNA"/>
</dbReference>
<accession>A0A4P9WN39</accession>
<reference evidence="2" key="1">
    <citation type="journal article" date="2018" name="Nat. Microbiol.">
        <title>Leveraging single-cell genomics to expand the fungal tree of life.</title>
        <authorList>
            <person name="Ahrendt S.R."/>
            <person name="Quandt C.A."/>
            <person name="Ciobanu D."/>
            <person name="Clum A."/>
            <person name="Salamov A."/>
            <person name="Andreopoulos B."/>
            <person name="Cheng J.F."/>
            <person name="Woyke T."/>
            <person name="Pelin A."/>
            <person name="Henrissat B."/>
            <person name="Reynolds N.K."/>
            <person name="Benny G.L."/>
            <person name="Smith M.E."/>
            <person name="James T.Y."/>
            <person name="Grigoriev I.V."/>
        </authorList>
    </citation>
    <scope>NUCLEOTIDE SEQUENCE [LARGE SCALE GENOMIC DNA]</scope>
</reference>
<gene>
    <name evidence="1" type="ORF">BDK51DRAFT_49254</name>
</gene>
<protein>
    <submittedName>
        <fullName evidence="1">Uncharacterized protein</fullName>
    </submittedName>
</protein>
<evidence type="ECO:0000313" key="2">
    <source>
        <dbReference type="Proteomes" id="UP000269721"/>
    </source>
</evidence>
<proteinExistence type="predicted"/>